<dbReference type="SUPFAM" id="SSF58113">
    <property type="entry name" value="Apolipoprotein A-I"/>
    <property type="match status" value="1"/>
</dbReference>
<dbReference type="InterPro" id="IPR027417">
    <property type="entry name" value="P-loop_NTPase"/>
</dbReference>
<accession>A0AAU6W1X9</accession>
<proteinExistence type="predicted"/>
<protein>
    <submittedName>
        <fullName evidence="2">Chromosome segregation protein SMC</fullName>
    </submittedName>
</protein>
<gene>
    <name evidence="2" type="ORF">Touem01_00093</name>
</gene>
<evidence type="ECO:0000313" key="2">
    <source>
        <dbReference type="EMBL" id="XAI70622.1"/>
    </source>
</evidence>
<reference evidence="2" key="1">
    <citation type="journal article" date="2024" name="J. Gen. Virol.">
        <title>Novel phages of Pseudomonas syringae unveil numerous potential auxiliary metabolic genes.</title>
        <authorList>
            <person name="Feltin C."/>
            <person name="Garneau J.R."/>
            <person name="Morris C.E."/>
            <person name="Berard A."/>
            <person name="Torres-Barcelo C."/>
        </authorList>
    </citation>
    <scope>NUCLEOTIDE SEQUENCE</scope>
</reference>
<sequence length="461" mass="50290">MTDTTKLHISHLKISNILGIDELEFSPEGFNDIRGKNGTGKTSVLEAIKAATGRGHDATLLRKGETKGEIVLVLDNGAEIKKRVGDARSTTDVVDADGKKVGKPGEFMQSLVDTLSVNPVEFLSAPKKDRVKVLLEAMPIEVDLARLEQISGRPPFQDESISGLALIDFVRKEVFEERTGTNRAVKEKDNTINQLRLAMPEVPGGVEGSEDELRAQVDAATTAKDSELNRVRDKLDGLRSENQTKVDALRASLQTTMDDIKAKAQTALDEAKATSQAEVDALNAAFSETERKAGIQREKTIQAHTDKVTPLNQTLESIKTNRSAHAKREQAQTTIKQMETELEELATDVAAQTKALADIDAYKIELLASLPIPGVEVIDGEIYRNGVVFDRLNTAQQVTIAVEIAKLRAGELGVCCVDRLECLDPEAFEEFKAQILESGLQLFVTTVNGEDFNIQATGKSE</sequence>
<name>A0AAU6W1X9_9VIRU</name>
<dbReference type="PANTHER" id="PTHR32114:SF2">
    <property type="entry name" value="ABC TRANSPORTER ABCH.3"/>
    <property type="match status" value="1"/>
</dbReference>
<dbReference type="PANTHER" id="PTHR32114">
    <property type="entry name" value="ABC TRANSPORTER ABCH.3"/>
    <property type="match status" value="1"/>
</dbReference>
<evidence type="ECO:0000256" key="1">
    <source>
        <dbReference type="SAM" id="Coils"/>
    </source>
</evidence>
<feature type="coiled-coil region" evidence="1">
    <location>
        <begin position="321"/>
        <end position="355"/>
    </location>
</feature>
<dbReference type="SUPFAM" id="SSF52540">
    <property type="entry name" value="P-loop containing nucleoside triphosphate hydrolases"/>
    <property type="match status" value="1"/>
</dbReference>
<keyword evidence="1" id="KW-0175">Coiled coil</keyword>
<dbReference type="Gene3D" id="3.40.50.300">
    <property type="entry name" value="P-loop containing nucleotide triphosphate hydrolases"/>
    <property type="match status" value="1"/>
</dbReference>
<organism evidence="2">
    <name type="scientific">Pseudomonas phage Touem01</name>
    <dbReference type="NCBI Taxonomy" id="3138548"/>
    <lineage>
        <taxon>Viruses</taxon>
    </lineage>
</organism>
<dbReference type="EMBL" id="PP179325">
    <property type="protein sequence ID" value="XAI70622.1"/>
    <property type="molecule type" value="Genomic_DNA"/>
</dbReference>